<evidence type="ECO:0000256" key="1">
    <source>
        <dbReference type="SAM" id="MobiDB-lite"/>
    </source>
</evidence>
<dbReference type="AlphaFoldDB" id="A0A6P5RFC5"/>
<name>A0A6P5RFC5_PRUAV</name>
<protein>
    <submittedName>
        <fullName evidence="3">Uncharacterized protein LOC110747855</fullName>
    </submittedName>
</protein>
<dbReference type="GeneID" id="110747855"/>
<gene>
    <name evidence="3" type="primary">LOC110747855</name>
</gene>
<evidence type="ECO:0000313" key="2">
    <source>
        <dbReference type="Proteomes" id="UP000515124"/>
    </source>
</evidence>
<feature type="region of interest" description="Disordered" evidence="1">
    <location>
        <begin position="1"/>
        <end position="24"/>
    </location>
</feature>
<evidence type="ECO:0000313" key="3">
    <source>
        <dbReference type="RefSeq" id="XP_021803630.1"/>
    </source>
</evidence>
<dbReference type="PANTHER" id="PTHR45125">
    <property type="entry name" value="F21J9.4-RELATED"/>
    <property type="match status" value="1"/>
</dbReference>
<dbReference type="KEGG" id="pavi:110747855"/>
<organism evidence="2 3">
    <name type="scientific">Prunus avium</name>
    <name type="common">Cherry</name>
    <name type="synonym">Cerasus avium</name>
    <dbReference type="NCBI Taxonomy" id="42229"/>
    <lineage>
        <taxon>Eukaryota</taxon>
        <taxon>Viridiplantae</taxon>
        <taxon>Streptophyta</taxon>
        <taxon>Embryophyta</taxon>
        <taxon>Tracheophyta</taxon>
        <taxon>Spermatophyta</taxon>
        <taxon>Magnoliopsida</taxon>
        <taxon>eudicotyledons</taxon>
        <taxon>Gunneridae</taxon>
        <taxon>Pentapetalae</taxon>
        <taxon>rosids</taxon>
        <taxon>fabids</taxon>
        <taxon>Rosales</taxon>
        <taxon>Rosaceae</taxon>
        <taxon>Amygdaloideae</taxon>
        <taxon>Amygdaleae</taxon>
        <taxon>Prunus</taxon>
    </lineage>
</organism>
<reference evidence="3" key="1">
    <citation type="submission" date="2025-08" db="UniProtKB">
        <authorList>
            <consortium name="RefSeq"/>
        </authorList>
    </citation>
    <scope>IDENTIFICATION</scope>
</reference>
<sequence>MSKRSKIVSPTTSPSTPDSINFREDDVASDKSISLWRPIGIMTTENTSDADPIDTFSTHGYMSVDKSSNESLLSTQIPAQIESIKMEQRSRNFSIDEDNQLVSVWLNVCLDADNGDEQKSSGYWKRIWEYFNKGKKFTFERVADSLMDCCSAMQFAVNYFCGYYAQIKAMKQSGVNDQIG</sequence>
<proteinExistence type="predicted"/>
<dbReference type="RefSeq" id="XP_021803630.1">
    <property type="nucleotide sequence ID" value="XM_021947938.1"/>
</dbReference>
<dbReference type="PANTHER" id="PTHR45125:SF51">
    <property type="entry name" value="F21J9.4-RELATED"/>
    <property type="match status" value="1"/>
</dbReference>
<accession>A0A6P5RFC5</accession>
<dbReference type="Proteomes" id="UP000515124">
    <property type="component" value="Unplaced"/>
</dbReference>
<keyword evidence="2" id="KW-1185">Reference proteome</keyword>